<feature type="non-terminal residue" evidence="1">
    <location>
        <position position="100"/>
    </location>
</feature>
<organism evidence="1 2">
    <name type="scientific">Racocetra persica</name>
    <dbReference type="NCBI Taxonomy" id="160502"/>
    <lineage>
        <taxon>Eukaryota</taxon>
        <taxon>Fungi</taxon>
        <taxon>Fungi incertae sedis</taxon>
        <taxon>Mucoromycota</taxon>
        <taxon>Glomeromycotina</taxon>
        <taxon>Glomeromycetes</taxon>
        <taxon>Diversisporales</taxon>
        <taxon>Gigasporaceae</taxon>
        <taxon>Racocetra</taxon>
    </lineage>
</organism>
<accession>A0ACA9SMX7</accession>
<dbReference type="Proteomes" id="UP000789920">
    <property type="component" value="Unassembled WGS sequence"/>
</dbReference>
<proteinExistence type="predicted"/>
<feature type="non-terminal residue" evidence="1">
    <location>
        <position position="1"/>
    </location>
</feature>
<name>A0ACA9SMX7_9GLOM</name>
<sequence>HMHYAAWYSSKIRIVSISNLDLVSKFMSTVYRFASLRVFDRVIQEYEIRTKRNACDLIMSSHKFPKIAGFQGNMFEDFAHRKLQNGGTFRVRYLNDDNSE</sequence>
<evidence type="ECO:0000313" key="1">
    <source>
        <dbReference type="EMBL" id="CAG8843390.1"/>
    </source>
</evidence>
<keyword evidence="2" id="KW-1185">Reference proteome</keyword>
<gene>
    <name evidence="1" type="ORF">RPERSI_LOCUS32740</name>
</gene>
<protein>
    <submittedName>
        <fullName evidence="1">7099_t:CDS:1</fullName>
    </submittedName>
</protein>
<dbReference type="EMBL" id="CAJVQC010138169">
    <property type="protein sequence ID" value="CAG8843390.1"/>
    <property type="molecule type" value="Genomic_DNA"/>
</dbReference>
<comment type="caution">
    <text evidence="1">The sequence shown here is derived from an EMBL/GenBank/DDBJ whole genome shotgun (WGS) entry which is preliminary data.</text>
</comment>
<evidence type="ECO:0000313" key="2">
    <source>
        <dbReference type="Proteomes" id="UP000789920"/>
    </source>
</evidence>
<reference evidence="1" key="1">
    <citation type="submission" date="2021-06" db="EMBL/GenBank/DDBJ databases">
        <authorList>
            <person name="Kallberg Y."/>
            <person name="Tangrot J."/>
            <person name="Rosling A."/>
        </authorList>
    </citation>
    <scope>NUCLEOTIDE SEQUENCE</scope>
    <source>
        <strain evidence="1">MA461A</strain>
    </source>
</reference>